<gene>
    <name evidence="1" type="ORF">Prudu_017419</name>
</gene>
<accession>A0A4Y1RNI5</accession>
<name>A0A4Y1RNI5_PRUDU</name>
<feature type="non-terminal residue" evidence="1">
    <location>
        <position position="1"/>
    </location>
</feature>
<reference evidence="1" key="1">
    <citation type="journal article" date="2019" name="Science">
        <title>Mutation of a bHLH transcription factor allowed almond domestication.</title>
        <authorList>
            <person name="Sanchez-Perez R."/>
            <person name="Pavan S."/>
            <person name="Mazzeo R."/>
            <person name="Moldovan C."/>
            <person name="Aiese Cigliano R."/>
            <person name="Del Cueto J."/>
            <person name="Ricciardi F."/>
            <person name="Lotti C."/>
            <person name="Ricciardi L."/>
            <person name="Dicenta F."/>
            <person name="Lopez-Marques R.L."/>
            <person name="Lindberg Moller B."/>
        </authorList>
    </citation>
    <scope>NUCLEOTIDE SEQUENCE</scope>
</reference>
<sequence length="99" mass="11225">DLARAVFGERAIHSMKSFSGSEDIRAAIEAFILKQRELENQHRELRALLLAQDVSPTVLVTFCFGMGSVSATHFEFFPRLNNTLPLSLYNLLEFRLITP</sequence>
<evidence type="ECO:0000313" key="1">
    <source>
        <dbReference type="EMBL" id="BBH05901.1"/>
    </source>
</evidence>
<dbReference type="EMBL" id="AP019302">
    <property type="protein sequence ID" value="BBH05901.1"/>
    <property type="molecule type" value="Genomic_DNA"/>
</dbReference>
<dbReference type="AlphaFoldDB" id="A0A4Y1RNI5"/>
<protein>
    <submittedName>
        <fullName evidence="1">Uncharacterized protein</fullName>
    </submittedName>
</protein>
<organism evidence="1">
    <name type="scientific">Prunus dulcis</name>
    <name type="common">Almond</name>
    <name type="synonym">Amygdalus dulcis</name>
    <dbReference type="NCBI Taxonomy" id="3755"/>
    <lineage>
        <taxon>Eukaryota</taxon>
        <taxon>Viridiplantae</taxon>
        <taxon>Streptophyta</taxon>
        <taxon>Embryophyta</taxon>
        <taxon>Tracheophyta</taxon>
        <taxon>Spermatophyta</taxon>
        <taxon>Magnoliopsida</taxon>
        <taxon>eudicotyledons</taxon>
        <taxon>Gunneridae</taxon>
        <taxon>Pentapetalae</taxon>
        <taxon>rosids</taxon>
        <taxon>fabids</taxon>
        <taxon>Rosales</taxon>
        <taxon>Rosaceae</taxon>
        <taxon>Amygdaloideae</taxon>
        <taxon>Amygdaleae</taxon>
        <taxon>Prunus</taxon>
    </lineage>
</organism>
<proteinExistence type="predicted"/>